<keyword evidence="15" id="KW-1185">Reference proteome</keyword>
<evidence type="ECO:0000256" key="11">
    <source>
        <dbReference type="ARBA" id="ARBA00049564"/>
    </source>
</evidence>
<dbReference type="Pfam" id="PF20258">
    <property type="entry name" value="tRNA_Me_trans_C"/>
    <property type="match status" value="1"/>
</dbReference>
<feature type="non-terminal residue" evidence="14">
    <location>
        <position position="347"/>
    </location>
</feature>
<evidence type="ECO:0000259" key="12">
    <source>
        <dbReference type="Pfam" id="PF20258"/>
    </source>
</evidence>
<evidence type="ECO:0000259" key="13">
    <source>
        <dbReference type="Pfam" id="PF20259"/>
    </source>
</evidence>
<dbReference type="Proteomes" id="UP000245609">
    <property type="component" value="Unassembled WGS sequence"/>
</dbReference>
<evidence type="ECO:0000256" key="9">
    <source>
        <dbReference type="ARBA" id="ARBA00022884"/>
    </source>
</evidence>
<dbReference type="CDD" id="cd01998">
    <property type="entry name" value="MnmA_TRMU-like"/>
    <property type="match status" value="1"/>
</dbReference>
<dbReference type="GO" id="GO:0016783">
    <property type="term" value="F:sulfurtransferase activity"/>
    <property type="evidence" value="ECO:0007669"/>
    <property type="project" value="InterPro"/>
</dbReference>
<protein>
    <recommendedName>
        <fullName evidence="3">tRNA-5-taurinomethyluridine 2-sulfurtransferase</fullName>
        <ecNumber evidence="3">2.8.1.14</ecNumber>
    </recommendedName>
</protein>
<dbReference type="GO" id="GO:0000049">
    <property type="term" value="F:tRNA binding"/>
    <property type="evidence" value="ECO:0007669"/>
    <property type="project" value="UniProtKB-KW"/>
</dbReference>
<feature type="domain" description="tRNA-specific 2-thiouridylase MnmA-like C-terminal" evidence="12">
    <location>
        <begin position="276"/>
        <end position="347"/>
    </location>
</feature>
<dbReference type="SUPFAM" id="SSF52402">
    <property type="entry name" value="Adenine nucleotide alpha hydrolases-like"/>
    <property type="match status" value="1"/>
</dbReference>
<accession>A0A2T9Z6N6</accession>
<organism evidence="14 15">
    <name type="scientific">Smittium megazygosporum</name>
    <dbReference type="NCBI Taxonomy" id="133381"/>
    <lineage>
        <taxon>Eukaryota</taxon>
        <taxon>Fungi</taxon>
        <taxon>Fungi incertae sedis</taxon>
        <taxon>Zoopagomycota</taxon>
        <taxon>Kickxellomycotina</taxon>
        <taxon>Harpellomycetes</taxon>
        <taxon>Harpellales</taxon>
        <taxon>Legeriomycetaceae</taxon>
        <taxon>Smittium</taxon>
    </lineage>
</organism>
<keyword evidence="8" id="KW-0067">ATP-binding</keyword>
<evidence type="ECO:0000256" key="1">
    <source>
        <dbReference type="ARBA" id="ARBA00003986"/>
    </source>
</evidence>
<dbReference type="InterPro" id="IPR004506">
    <property type="entry name" value="MnmA-like"/>
</dbReference>
<evidence type="ECO:0000256" key="8">
    <source>
        <dbReference type="ARBA" id="ARBA00022840"/>
    </source>
</evidence>
<dbReference type="GO" id="GO:0005524">
    <property type="term" value="F:ATP binding"/>
    <property type="evidence" value="ECO:0007669"/>
    <property type="project" value="UniProtKB-KW"/>
</dbReference>
<evidence type="ECO:0000256" key="10">
    <source>
        <dbReference type="ARBA" id="ARBA00023157"/>
    </source>
</evidence>
<dbReference type="PANTHER" id="PTHR11933">
    <property type="entry name" value="TRNA 5-METHYLAMINOMETHYL-2-THIOURIDYLATE -METHYLTRANSFERASE"/>
    <property type="match status" value="1"/>
</dbReference>
<dbReference type="InterPro" id="IPR046884">
    <property type="entry name" value="MnmA-like_central"/>
</dbReference>
<comment type="function">
    <text evidence="1">Catalyzes the 2-thiolation of uridine at the wobble position (U34) of mitochondrial tRNA(Lys), tRNA(Glu) and tRNA(Gln). Required for the formation of 5-taurinomethyl-2-thiouridine (tm5s2U) of mitochondrial tRNA(Lys), tRNA(Glu), and tRNA(Gln) at the wobble position. ATP is required to activate the C2 atom of the wobble base.</text>
</comment>
<feature type="domain" description="tRNA-specific 2-thiouridylase MnmA-like central" evidence="13">
    <location>
        <begin position="205"/>
        <end position="263"/>
    </location>
</feature>
<evidence type="ECO:0000256" key="4">
    <source>
        <dbReference type="ARBA" id="ARBA00022555"/>
    </source>
</evidence>
<proteinExistence type="inferred from homology"/>
<comment type="catalytic activity">
    <reaction evidence="11">
        <text>5-taurinomethyluridine(34) in tRNA + S-sulfanyl-L-cysteinyl-[protein] + AH2 + ATP = 5-taurinomethyl-2-thiouridine(34) in tRNA + L-cysteinyl-[protein] + A + AMP + diphosphate + H(+)</text>
        <dbReference type="Rhea" id="RHEA:47040"/>
        <dbReference type="Rhea" id="RHEA-COMP:10131"/>
        <dbReference type="Rhea" id="RHEA-COMP:11726"/>
        <dbReference type="Rhea" id="RHEA-COMP:11732"/>
        <dbReference type="Rhea" id="RHEA-COMP:11733"/>
        <dbReference type="ChEBI" id="CHEBI:13193"/>
        <dbReference type="ChEBI" id="CHEBI:15378"/>
        <dbReference type="ChEBI" id="CHEBI:17499"/>
        <dbReference type="ChEBI" id="CHEBI:29950"/>
        <dbReference type="ChEBI" id="CHEBI:30616"/>
        <dbReference type="ChEBI" id="CHEBI:33019"/>
        <dbReference type="ChEBI" id="CHEBI:61963"/>
        <dbReference type="ChEBI" id="CHEBI:87171"/>
        <dbReference type="ChEBI" id="CHEBI:87172"/>
        <dbReference type="ChEBI" id="CHEBI:456215"/>
        <dbReference type="EC" id="2.8.1.14"/>
    </reaction>
</comment>
<sequence length="347" mass="39115">MYFSCSNLLKPAGILRRFSALANPRIAVPNSSDLDSSVAAYLLKSQGYNIVGVYMQNWDFNEEKGYCEGEKDWSDVQKVSDFLKIPCVKINMVKEYWNRVFSVMIDEYQSGITPNPDVLCNQEIKFSALFDKLSQLSLTSSKFNRDLPPISPDRIFFATGHYARTEISQDNTVRLKRASEVGLSTANKKDSNGICFVGERRKFSAFMEDYIKPKPGEIVDVKGVVLGTHNGLHTRTIGQSAGLAINAKPWFVCSKDTKLNRLIAVQGHDHELLFTQKFYISHISWLSEPIGYDSQIGYTANLLCQIRHLEDPVECTITRTESGYNVLLEKRLRGVAPGQYAAFYDGD</sequence>
<comment type="similarity">
    <text evidence="2">Belongs to the MnmA/TRMU family.</text>
</comment>
<name>A0A2T9Z6N6_9FUNG</name>
<comment type="caution">
    <text evidence="14">The sequence shown here is derived from an EMBL/GenBank/DDBJ whole genome shotgun (WGS) entry which is preliminary data.</text>
</comment>
<keyword evidence="10" id="KW-1015">Disulfide bond</keyword>
<dbReference type="Gene3D" id="2.30.30.280">
    <property type="entry name" value="Adenine nucleotide alpha hydrolases-like domains"/>
    <property type="match status" value="1"/>
</dbReference>
<dbReference type="InterPro" id="IPR014729">
    <property type="entry name" value="Rossmann-like_a/b/a_fold"/>
</dbReference>
<keyword evidence="4" id="KW-0820">tRNA-binding</keyword>
<keyword evidence="7" id="KW-0547">Nucleotide-binding</keyword>
<dbReference type="STRING" id="133381.A0A2T9Z6N6"/>
<evidence type="ECO:0000256" key="6">
    <source>
        <dbReference type="ARBA" id="ARBA00022694"/>
    </source>
</evidence>
<evidence type="ECO:0000256" key="5">
    <source>
        <dbReference type="ARBA" id="ARBA00022679"/>
    </source>
</evidence>
<gene>
    <name evidence="14" type="ORF">BB560_005372</name>
</gene>
<evidence type="ECO:0000313" key="15">
    <source>
        <dbReference type="Proteomes" id="UP000245609"/>
    </source>
</evidence>
<dbReference type="FunFam" id="2.30.30.280:FF:000001">
    <property type="entry name" value="tRNA-specific 2-thiouridylase MnmA"/>
    <property type="match status" value="1"/>
</dbReference>
<reference evidence="14 15" key="1">
    <citation type="journal article" date="2018" name="MBio">
        <title>Comparative Genomics Reveals the Core Gene Toolbox for the Fungus-Insect Symbiosis.</title>
        <authorList>
            <person name="Wang Y."/>
            <person name="Stata M."/>
            <person name="Wang W."/>
            <person name="Stajich J.E."/>
            <person name="White M.M."/>
            <person name="Moncalvo J.M."/>
        </authorList>
    </citation>
    <scope>NUCLEOTIDE SEQUENCE [LARGE SCALE GENOMIC DNA]</scope>
    <source>
        <strain evidence="14 15">SC-DP-2</strain>
    </source>
</reference>
<dbReference type="GO" id="GO:0005739">
    <property type="term" value="C:mitochondrion"/>
    <property type="evidence" value="ECO:0007669"/>
    <property type="project" value="TreeGrafter"/>
</dbReference>
<evidence type="ECO:0000256" key="3">
    <source>
        <dbReference type="ARBA" id="ARBA00011953"/>
    </source>
</evidence>
<dbReference type="EMBL" id="MBFS01002152">
    <property type="protein sequence ID" value="PVV00253.1"/>
    <property type="molecule type" value="Genomic_DNA"/>
</dbReference>
<dbReference type="InterPro" id="IPR046885">
    <property type="entry name" value="MnmA-like_C"/>
</dbReference>
<dbReference type="AlphaFoldDB" id="A0A2T9Z6N6"/>
<dbReference type="Pfam" id="PF03054">
    <property type="entry name" value="tRNA_Me_trans"/>
    <property type="match status" value="1"/>
</dbReference>
<dbReference type="PANTHER" id="PTHR11933:SF5">
    <property type="entry name" value="MITOCHONDRIAL TRNA-SPECIFIC 2-THIOURIDYLASE 1"/>
    <property type="match status" value="1"/>
</dbReference>
<dbReference type="EC" id="2.8.1.14" evidence="3"/>
<dbReference type="OrthoDB" id="3685at2759"/>
<dbReference type="GO" id="GO:0002143">
    <property type="term" value="P:tRNA wobble position uridine thiolation"/>
    <property type="evidence" value="ECO:0007669"/>
    <property type="project" value="TreeGrafter"/>
</dbReference>
<keyword evidence="5" id="KW-0808">Transferase</keyword>
<dbReference type="Gene3D" id="2.40.30.10">
    <property type="entry name" value="Translation factors"/>
    <property type="match status" value="1"/>
</dbReference>
<keyword evidence="9" id="KW-0694">RNA-binding</keyword>
<evidence type="ECO:0000256" key="7">
    <source>
        <dbReference type="ARBA" id="ARBA00022741"/>
    </source>
</evidence>
<dbReference type="InterPro" id="IPR023382">
    <property type="entry name" value="MnmA-like_central_sf"/>
</dbReference>
<evidence type="ECO:0000313" key="14">
    <source>
        <dbReference type="EMBL" id="PVV00253.1"/>
    </source>
</evidence>
<evidence type="ECO:0000256" key="2">
    <source>
        <dbReference type="ARBA" id="ARBA00006191"/>
    </source>
</evidence>
<dbReference type="Gene3D" id="3.40.50.620">
    <property type="entry name" value="HUPs"/>
    <property type="match status" value="2"/>
</dbReference>
<dbReference type="Pfam" id="PF20259">
    <property type="entry name" value="tRNA_Me_trans_M"/>
    <property type="match status" value="1"/>
</dbReference>
<keyword evidence="6" id="KW-0819">tRNA processing</keyword>